<evidence type="ECO:0000313" key="3">
    <source>
        <dbReference type="Proteomes" id="UP000070366"/>
    </source>
</evidence>
<feature type="domain" description="HTH cro/C1-type" evidence="1">
    <location>
        <begin position="6"/>
        <end position="58"/>
    </location>
</feature>
<dbReference type="GO" id="GO:0003677">
    <property type="term" value="F:DNA binding"/>
    <property type="evidence" value="ECO:0007669"/>
    <property type="project" value="InterPro"/>
</dbReference>
<dbReference type="SUPFAM" id="SSF47413">
    <property type="entry name" value="lambda repressor-like DNA-binding domains"/>
    <property type="match status" value="1"/>
</dbReference>
<evidence type="ECO:0000259" key="1">
    <source>
        <dbReference type="Pfam" id="PF13443"/>
    </source>
</evidence>
<dbReference type="Proteomes" id="UP000070366">
    <property type="component" value="Unassembled WGS sequence"/>
</dbReference>
<dbReference type="Gene3D" id="1.10.260.40">
    <property type="entry name" value="lambda repressor-like DNA-binding domains"/>
    <property type="match status" value="1"/>
</dbReference>
<keyword evidence="3" id="KW-1185">Reference proteome</keyword>
<gene>
    <name evidence="2" type="ORF">HMPREF3293_00648</name>
</gene>
<accession>A0A136Q7F2</accession>
<comment type="caution">
    <text evidence="2">The sequence shown here is derived from an EMBL/GenBank/DDBJ whole genome shotgun (WGS) entry which is preliminary data.</text>
</comment>
<dbReference type="Pfam" id="PF13443">
    <property type="entry name" value="HTH_26"/>
    <property type="match status" value="1"/>
</dbReference>
<sequence>MEISDRILKILEDFKITPYQIHKDTGISEGTFTNWKARPTSKVKSDTVVTLAKYLGVSCDFLLIGENDPSVKEREAKALLPYKEIIDSYKNATIKSRNLARAALDLPPEK</sequence>
<dbReference type="STRING" id="626937.HMPREF3293_00648"/>
<organism evidence="2 3">
    <name type="scientific">Christensenella minuta</name>
    <dbReference type="NCBI Taxonomy" id="626937"/>
    <lineage>
        <taxon>Bacteria</taxon>
        <taxon>Bacillati</taxon>
        <taxon>Bacillota</taxon>
        <taxon>Clostridia</taxon>
        <taxon>Christensenellales</taxon>
        <taxon>Christensenellaceae</taxon>
        <taxon>Christensenella</taxon>
    </lineage>
</organism>
<dbReference type="KEGG" id="cmiu:B1H56_10265"/>
<evidence type="ECO:0000313" key="2">
    <source>
        <dbReference type="EMBL" id="KXK66605.1"/>
    </source>
</evidence>
<dbReference type="InterPro" id="IPR010982">
    <property type="entry name" value="Lambda_DNA-bd_dom_sf"/>
</dbReference>
<dbReference type="OrthoDB" id="1653613at2"/>
<dbReference type="RefSeq" id="WP_066522725.1">
    <property type="nucleotide sequence ID" value="NZ_CABMOF010000009.1"/>
</dbReference>
<proteinExistence type="predicted"/>
<name>A0A136Q7F2_9FIRM</name>
<reference evidence="2 3" key="1">
    <citation type="submission" date="2016-02" db="EMBL/GenBank/DDBJ databases">
        <authorList>
            <person name="Wen L."/>
            <person name="He K."/>
            <person name="Yang H."/>
        </authorList>
    </citation>
    <scope>NUCLEOTIDE SEQUENCE [LARGE SCALE GENOMIC DNA]</scope>
    <source>
        <strain evidence="2 3">DSM 22607</strain>
    </source>
</reference>
<dbReference type="AlphaFoldDB" id="A0A136Q7F2"/>
<dbReference type="InterPro" id="IPR001387">
    <property type="entry name" value="Cro/C1-type_HTH"/>
</dbReference>
<protein>
    <submittedName>
        <fullName evidence="2">Toxin-antitoxin system, antitoxin component, Xre family</fullName>
    </submittedName>
</protein>
<dbReference type="EMBL" id="LSZW01000040">
    <property type="protein sequence ID" value="KXK66605.1"/>
    <property type="molecule type" value="Genomic_DNA"/>
</dbReference>